<gene>
    <name evidence="1" type="ORF">N0F65_009629</name>
    <name evidence="2" type="ORF">N0F65_010104</name>
</gene>
<dbReference type="EMBL" id="DAKRPA010000346">
    <property type="protein sequence ID" value="DAZ93088.1"/>
    <property type="molecule type" value="Genomic_DNA"/>
</dbReference>
<dbReference type="AlphaFoldDB" id="A0AAV2YBF6"/>
<name>A0AAV2YBF6_9STRA</name>
<proteinExistence type="predicted"/>
<evidence type="ECO:0000313" key="2">
    <source>
        <dbReference type="EMBL" id="DAZ93088.1"/>
    </source>
</evidence>
<organism evidence="1 3">
    <name type="scientific">Lagenidium giganteum</name>
    <dbReference type="NCBI Taxonomy" id="4803"/>
    <lineage>
        <taxon>Eukaryota</taxon>
        <taxon>Sar</taxon>
        <taxon>Stramenopiles</taxon>
        <taxon>Oomycota</taxon>
        <taxon>Peronosporomycetes</taxon>
        <taxon>Pythiales</taxon>
        <taxon>Pythiaceae</taxon>
    </lineage>
</organism>
<evidence type="ECO:0000313" key="3">
    <source>
        <dbReference type="Proteomes" id="UP001146120"/>
    </source>
</evidence>
<accession>A0AAV2YBF6</accession>
<reference evidence="1" key="2">
    <citation type="journal article" date="2023" name="Microbiol Resour">
        <title>Decontamination and Annotation of the Draft Genome Sequence of the Oomycete Lagenidium giganteum ARSEF 373.</title>
        <authorList>
            <person name="Morgan W.R."/>
            <person name="Tartar A."/>
        </authorList>
    </citation>
    <scope>NUCLEOTIDE SEQUENCE</scope>
    <source>
        <strain evidence="1">ARSEF 373</strain>
    </source>
</reference>
<comment type="caution">
    <text evidence="1">The sequence shown here is derived from an EMBL/GenBank/DDBJ whole genome shotgun (WGS) entry which is preliminary data.</text>
</comment>
<sequence length="253" mass="27622">MVSHVACGSLRSYSFAEQTEDPDKVISDQLARIDPITSSCTKEQAISWMAKVDDVMSRLGKGAFAGMPSTTESTLQTLDSAIICTDKMKDKDVAVKVLGMLPSLWKTAYWYASTDEFGRAFAPVFAKSVAAAKAEGCDAQFDAAVNATSLIIRFTKDNVFTEGVDDGKGPTMRGEYLEILAGFVSQVSKTNNYKVNEEQLRCYMNTLHSKKDGMDMSKPYPVYVDTAKFAGEDLTALKKYLSKCPSEVGATLN</sequence>
<dbReference type="EMBL" id="DAKRPA010000377">
    <property type="protein sequence ID" value="DAZ92827.1"/>
    <property type="molecule type" value="Genomic_DNA"/>
</dbReference>
<evidence type="ECO:0000313" key="1">
    <source>
        <dbReference type="EMBL" id="DAZ92827.1"/>
    </source>
</evidence>
<protein>
    <submittedName>
        <fullName evidence="1">Uncharacterized protein</fullName>
    </submittedName>
</protein>
<reference evidence="1" key="1">
    <citation type="submission" date="2022-11" db="EMBL/GenBank/DDBJ databases">
        <authorList>
            <person name="Morgan W.R."/>
            <person name="Tartar A."/>
        </authorList>
    </citation>
    <scope>NUCLEOTIDE SEQUENCE</scope>
    <source>
        <strain evidence="1">ARSEF 373</strain>
    </source>
</reference>
<keyword evidence="3" id="KW-1185">Reference proteome</keyword>
<dbReference type="Proteomes" id="UP001146120">
    <property type="component" value="Unassembled WGS sequence"/>
</dbReference>